<reference evidence="3" key="1">
    <citation type="submission" date="2011-12" db="EMBL/GenBank/DDBJ databases">
        <title>The Draft Genome of Lepisosteus oculatus.</title>
        <authorList>
            <consortium name="The Broad Institute Genome Assembly &amp; Analysis Group"/>
            <consortium name="Computational R&amp;D Group"/>
            <consortium name="and Sequencing Platform"/>
            <person name="Di Palma F."/>
            <person name="Alfoldi J."/>
            <person name="Johnson J."/>
            <person name="Berlin A."/>
            <person name="Gnerre S."/>
            <person name="Jaffe D."/>
            <person name="MacCallum I."/>
            <person name="Young S."/>
            <person name="Walker B.J."/>
            <person name="Lander E.S."/>
            <person name="Lindblad-Toh K."/>
        </authorList>
    </citation>
    <scope>NUCLEOTIDE SEQUENCE [LARGE SCALE GENOMIC DNA]</scope>
</reference>
<dbReference type="Ensembl" id="ENSLOCT00000002540.1">
    <property type="protein sequence ID" value="ENSLOCP00000002534.1"/>
    <property type="gene ID" value="ENSLOCG00000002176.1"/>
</dbReference>
<feature type="region of interest" description="Disordered" evidence="1">
    <location>
        <begin position="352"/>
        <end position="371"/>
    </location>
</feature>
<dbReference type="eggNOG" id="ENOG502R464">
    <property type="taxonomic scope" value="Eukaryota"/>
</dbReference>
<dbReference type="PANTHER" id="PTHR34828:SF1">
    <property type="entry name" value="TESTIS-EXPRESSED PROTEIN 45"/>
    <property type="match status" value="1"/>
</dbReference>
<proteinExistence type="predicted"/>
<dbReference type="InterPro" id="IPR028001">
    <property type="entry name" value="SAXO5"/>
</dbReference>
<accession>W5M2C6</accession>
<reference evidence="2" key="2">
    <citation type="submission" date="2025-08" db="UniProtKB">
        <authorList>
            <consortium name="Ensembl"/>
        </authorList>
    </citation>
    <scope>IDENTIFICATION</scope>
</reference>
<dbReference type="PANTHER" id="PTHR34828">
    <property type="entry name" value="TESTIS-EXPRESSED PROTEIN 45"/>
    <property type="match status" value="1"/>
</dbReference>
<keyword evidence="3" id="KW-1185">Reference proteome</keyword>
<organism evidence="2 3">
    <name type="scientific">Lepisosteus oculatus</name>
    <name type="common">Spotted gar</name>
    <dbReference type="NCBI Taxonomy" id="7918"/>
    <lineage>
        <taxon>Eukaryota</taxon>
        <taxon>Metazoa</taxon>
        <taxon>Chordata</taxon>
        <taxon>Craniata</taxon>
        <taxon>Vertebrata</taxon>
        <taxon>Euteleostomi</taxon>
        <taxon>Actinopterygii</taxon>
        <taxon>Neopterygii</taxon>
        <taxon>Holostei</taxon>
        <taxon>Semionotiformes</taxon>
        <taxon>Lepisosteidae</taxon>
        <taxon>Lepisosteus</taxon>
    </lineage>
</organism>
<dbReference type="GeneTree" id="ENSGT00730000113192"/>
<dbReference type="AlphaFoldDB" id="W5M2C6"/>
<dbReference type="HOGENOM" id="CLU_747117_0_0_1"/>
<dbReference type="InParanoid" id="W5M2C6"/>
<feature type="compositionally biased region" description="Polar residues" evidence="1">
    <location>
        <begin position="359"/>
        <end position="371"/>
    </location>
</feature>
<evidence type="ECO:0008006" key="4">
    <source>
        <dbReference type="Google" id="ProtNLM"/>
    </source>
</evidence>
<evidence type="ECO:0000313" key="2">
    <source>
        <dbReference type="Ensembl" id="ENSLOCP00000002534.1"/>
    </source>
</evidence>
<dbReference type="Bgee" id="ENSLOCG00000002176">
    <property type="expression patterns" value="Expressed in testis and 2 other cell types or tissues"/>
</dbReference>
<protein>
    <recommendedName>
        <fullName evidence="4">Testis expressed 45</fullName>
    </recommendedName>
</protein>
<name>W5M2C6_LEPOC</name>
<evidence type="ECO:0000256" key="1">
    <source>
        <dbReference type="SAM" id="MobiDB-lite"/>
    </source>
</evidence>
<dbReference type="EMBL" id="AHAT01011225">
    <property type="status" value="NOT_ANNOTATED_CDS"/>
    <property type="molecule type" value="Genomic_DNA"/>
</dbReference>
<dbReference type="OMA" id="AAAHIHC"/>
<evidence type="ECO:0000313" key="3">
    <source>
        <dbReference type="Proteomes" id="UP000018468"/>
    </source>
</evidence>
<reference evidence="2" key="3">
    <citation type="submission" date="2025-09" db="UniProtKB">
        <authorList>
            <consortium name="Ensembl"/>
        </authorList>
    </citation>
    <scope>IDENTIFICATION</scope>
</reference>
<dbReference type="Proteomes" id="UP000018468">
    <property type="component" value="Linkage group LG19"/>
</dbReference>
<sequence>MEAALNPQAGRGFPQSSHIQLGHRLVAGEEGMRSTFQRDFRPFGVLPKSSPIPLPKPAEVEHKDVHRIREYQMETSRSFTYRPREPLSQVPAWSRLSTNFKMHSDQKHVTFCTTQSEGYQRHPPTPVPNTAELATSFRNSHVLSGETLPLPLSNQQLSFTGHKGTTQPPARPPVRHLGGDPTIFEDRDQGQSYTTHYQDVFKGSWSSPPQQIEKKCSSSVAMGDPEKIHETLTTHASSFYQKDTLRYMTDRGSKEIKKKPLKINFGDYPGHNQATTASDSYRPLKSDFRCLIWRRNENTSSLPEGDTDAQRNRERMSATSHRLHFSQLRAREPVVHVDGTWERTRSSLEIGKPSMGSLFYSTTSQADYRPQ</sequence>